<dbReference type="EMBL" id="VIVK01000001">
    <property type="protein sequence ID" value="TWD79354.1"/>
    <property type="molecule type" value="Genomic_DNA"/>
</dbReference>
<dbReference type="Proteomes" id="UP000318380">
    <property type="component" value="Unassembled WGS sequence"/>
</dbReference>
<keyword evidence="9" id="KW-0963">Cytoplasm</keyword>
<dbReference type="AlphaFoldDB" id="A0A561BKF2"/>
<dbReference type="PANTHER" id="PTHR45633">
    <property type="entry name" value="60 KDA HEAT SHOCK PROTEIN, MITOCHONDRIAL"/>
    <property type="match status" value="1"/>
</dbReference>
<keyword evidence="5 9" id="KW-0067">ATP-binding</keyword>
<accession>A0A561BKF2</accession>
<dbReference type="PRINTS" id="PR00298">
    <property type="entry name" value="CHAPERONIN60"/>
</dbReference>
<feature type="binding site" evidence="9">
    <location>
        <position position="493"/>
    </location>
    <ligand>
        <name>ATP</name>
        <dbReference type="ChEBI" id="CHEBI:30616"/>
    </ligand>
</feature>
<dbReference type="NCBIfam" id="NF009489">
    <property type="entry name" value="PRK12851.1"/>
    <property type="match status" value="1"/>
</dbReference>
<dbReference type="GO" id="GO:0051082">
    <property type="term" value="F:unfolded protein binding"/>
    <property type="evidence" value="ECO:0007669"/>
    <property type="project" value="UniProtKB-UniRule"/>
</dbReference>
<evidence type="ECO:0000313" key="13">
    <source>
        <dbReference type="Proteomes" id="UP000318380"/>
    </source>
</evidence>
<dbReference type="SUPFAM" id="SSF54849">
    <property type="entry name" value="GroEL-intermediate domain like"/>
    <property type="match status" value="1"/>
</dbReference>
<keyword evidence="4 9" id="KW-0547">Nucleotide-binding</keyword>
<dbReference type="GO" id="GO:0009408">
    <property type="term" value="P:response to heat"/>
    <property type="evidence" value="ECO:0007669"/>
    <property type="project" value="UniProtKB-ARBA"/>
</dbReference>
<dbReference type="GO" id="GO:0016853">
    <property type="term" value="F:isomerase activity"/>
    <property type="evidence" value="ECO:0007669"/>
    <property type="project" value="UniProtKB-KW"/>
</dbReference>
<evidence type="ECO:0000256" key="1">
    <source>
        <dbReference type="ARBA" id="ARBA00004191"/>
    </source>
</evidence>
<dbReference type="InterPro" id="IPR001844">
    <property type="entry name" value="Cpn60/GroEL"/>
</dbReference>
<comment type="caution">
    <text evidence="9">Lacks conserved residue(s) required for the propagation of feature annotation.</text>
</comment>
<name>A0A561BKF2_9ACTN</name>
<evidence type="ECO:0000256" key="9">
    <source>
        <dbReference type="HAMAP-Rule" id="MF_00600"/>
    </source>
</evidence>
<dbReference type="SUPFAM" id="SSF48592">
    <property type="entry name" value="GroEL equatorial domain-like"/>
    <property type="match status" value="1"/>
</dbReference>
<keyword evidence="7 9" id="KW-0413">Isomerase</keyword>
<evidence type="ECO:0000256" key="4">
    <source>
        <dbReference type="ARBA" id="ARBA00022741"/>
    </source>
</evidence>
<dbReference type="InterPro" id="IPR018370">
    <property type="entry name" value="Chaperonin_Cpn60_CS"/>
</dbReference>
<sequence>MPKLISFNEEARRGLERGMNTLADAVKVTLGPKGRNVVLEKKWGAPTITNDGVSIAKEIELEDPYEKIGAELVKEVAKKTDDVAGDGTTTATVLAQALVREGLRNVAAGANPMGLKKGIEKATEAVSEQLLALAKDVETREQIASTASISAADNQVGQIIAEAMDKVGKEGVITVEESNTFGLELELTEGMRFDKGYISPYFVTDTERMEAVLDDPYVLIVNSKISSIKDLVPVLEKVMQTGKPLAIIAEDIEGEALATLVVNKIKGTFKTVAVKAPGFGDRRKAMLGDIAILTGGQVISEEVGLKLDSADLELLGQARKVVVTKDETTIVEGTGEAAAIEGRVNQIRAEIEKSDSDYDREKLQERLAKLAGGVAVIKVGAATEVELKERKHRIEDAVRNAKAAVEEGIVAGGGVALLQASVVAFEKLELEGDEATGAQIVKQAVEAPLKQIAVNAGLEGGVVVEKVRNLEPGHGLNAATGEYVDLIKTGIIDPAKVTRSALQNAASIAALFLTTEAVIADKPEKAAAAPGGAPDMGGMDF</sequence>
<reference evidence="12 13" key="1">
    <citation type="submission" date="2019-06" db="EMBL/GenBank/DDBJ databases">
        <title>Sequencing the genomes of 1000 actinobacteria strains.</title>
        <authorList>
            <person name="Klenk H.-P."/>
        </authorList>
    </citation>
    <scope>NUCLEOTIDE SEQUENCE [LARGE SCALE GENOMIC DNA]</scope>
    <source>
        <strain evidence="12 13">DSM 24683</strain>
    </source>
</reference>
<dbReference type="PROSITE" id="PS00296">
    <property type="entry name" value="CHAPERONINS_CPN60"/>
    <property type="match status" value="1"/>
</dbReference>
<protein>
    <recommendedName>
        <fullName evidence="9">Chaperonin GroEL</fullName>
        <ecNumber evidence="9">5.6.1.7</ecNumber>
    </recommendedName>
    <alternativeName>
        <fullName evidence="9">60 kDa chaperonin</fullName>
    </alternativeName>
    <alternativeName>
        <fullName evidence="9">Chaperonin-60</fullName>
        <shortName evidence="9">Cpn60</shortName>
    </alternativeName>
</protein>
<evidence type="ECO:0000256" key="10">
    <source>
        <dbReference type="RuleBase" id="RU000418"/>
    </source>
</evidence>
<dbReference type="GO" id="GO:0009986">
    <property type="term" value="C:cell surface"/>
    <property type="evidence" value="ECO:0007669"/>
    <property type="project" value="UniProtKB-SubCell"/>
</dbReference>
<dbReference type="NCBIfam" id="NF009487">
    <property type="entry name" value="PRK12849.1"/>
    <property type="match status" value="1"/>
</dbReference>
<dbReference type="Pfam" id="PF00118">
    <property type="entry name" value="Cpn60_TCP1"/>
    <property type="match status" value="1"/>
</dbReference>
<evidence type="ECO:0000256" key="6">
    <source>
        <dbReference type="ARBA" id="ARBA00023186"/>
    </source>
</evidence>
<dbReference type="Gene3D" id="3.30.260.10">
    <property type="entry name" value="TCP-1-like chaperonin intermediate domain"/>
    <property type="match status" value="1"/>
</dbReference>
<dbReference type="NCBIfam" id="TIGR02348">
    <property type="entry name" value="GroEL"/>
    <property type="match status" value="1"/>
</dbReference>
<feature type="binding site" evidence="9">
    <location>
        <begin position="29"/>
        <end position="32"/>
    </location>
    <ligand>
        <name>ATP</name>
        <dbReference type="ChEBI" id="CHEBI:30616"/>
    </ligand>
</feature>
<dbReference type="CDD" id="cd03344">
    <property type="entry name" value="GroEL"/>
    <property type="match status" value="1"/>
</dbReference>
<feature type="binding site" evidence="9">
    <location>
        <position position="413"/>
    </location>
    <ligand>
        <name>ATP</name>
        <dbReference type="ChEBI" id="CHEBI:30616"/>
    </ligand>
</feature>
<dbReference type="InterPro" id="IPR027409">
    <property type="entry name" value="GroEL-like_apical_dom_sf"/>
</dbReference>
<comment type="similarity">
    <text evidence="3 9 10">Belongs to the chaperonin (HSP60) family.</text>
</comment>
<evidence type="ECO:0000256" key="11">
    <source>
        <dbReference type="RuleBase" id="RU000419"/>
    </source>
</evidence>
<dbReference type="SUPFAM" id="SSF52029">
    <property type="entry name" value="GroEL apical domain-like"/>
    <property type="match status" value="1"/>
</dbReference>
<evidence type="ECO:0000313" key="12">
    <source>
        <dbReference type="EMBL" id="TWD79354.1"/>
    </source>
</evidence>
<feature type="binding site" evidence="9">
    <location>
        <begin position="477"/>
        <end position="479"/>
    </location>
    <ligand>
        <name>ATP</name>
        <dbReference type="ChEBI" id="CHEBI:30616"/>
    </ligand>
</feature>
<keyword evidence="6 9" id="KW-0143">Chaperone</keyword>
<dbReference type="NCBIfam" id="NF009488">
    <property type="entry name" value="PRK12850.1"/>
    <property type="match status" value="1"/>
</dbReference>
<dbReference type="RefSeq" id="WP_145802419.1">
    <property type="nucleotide sequence ID" value="NZ_VIVK01000001.1"/>
</dbReference>
<dbReference type="HAMAP" id="MF_00600">
    <property type="entry name" value="CH60"/>
    <property type="match status" value="1"/>
</dbReference>
<dbReference type="InterPro" id="IPR027413">
    <property type="entry name" value="GROEL-like_equatorial_sf"/>
</dbReference>
<dbReference type="InterPro" id="IPR002423">
    <property type="entry name" value="Cpn60/GroEL/TCP-1"/>
</dbReference>
<comment type="caution">
    <text evidence="12">The sequence shown here is derived from an EMBL/GenBank/DDBJ whole genome shotgun (WGS) entry which is preliminary data.</text>
</comment>
<evidence type="ECO:0000256" key="7">
    <source>
        <dbReference type="ARBA" id="ARBA00023235"/>
    </source>
</evidence>
<dbReference type="OrthoDB" id="9766614at2"/>
<dbReference type="GO" id="GO:0140662">
    <property type="term" value="F:ATP-dependent protein folding chaperone"/>
    <property type="evidence" value="ECO:0007669"/>
    <property type="project" value="InterPro"/>
</dbReference>
<feature type="binding site" evidence="9">
    <location>
        <begin position="86"/>
        <end position="90"/>
    </location>
    <ligand>
        <name>ATP</name>
        <dbReference type="ChEBI" id="CHEBI:30616"/>
    </ligand>
</feature>
<dbReference type="Gene3D" id="1.10.560.10">
    <property type="entry name" value="GroEL-like equatorial domain"/>
    <property type="match status" value="1"/>
</dbReference>
<dbReference type="GO" id="GO:0042603">
    <property type="term" value="C:capsule"/>
    <property type="evidence" value="ECO:0007669"/>
    <property type="project" value="UniProtKB-SubCell"/>
</dbReference>
<dbReference type="NCBIfam" id="NF000592">
    <property type="entry name" value="PRK00013.1"/>
    <property type="match status" value="1"/>
</dbReference>
<dbReference type="GO" id="GO:0005524">
    <property type="term" value="F:ATP binding"/>
    <property type="evidence" value="ECO:0007669"/>
    <property type="project" value="UniProtKB-UniRule"/>
</dbReference>
<evidence type="ECO:0000256" key="5">
    <source>
        <dbReference type="ARBA" id="ARBA00022840"/>
    </source>
</evidence>
<proteinExistence type="inferred from homology"/>
<comment type="subcellular location">
    <subcellularLocation>
        <location evidence="2">Cell surface</location>
    </subcellularLocation>
    <subcellularLocation>
        <location evidence="9">Cytoplasm</location>
    </subcellularLocation>
    <subcellularLocation>
        <location evidence="8">Secreted</location>
        <location evidence="8">Capsule</location>
    </subcellularLocation>
    <subcellularLocation>
        <location evidence="1">Secreted</location>
        <location evidence="1">Cell wall</location>
    </subcellularLocation>
</comment>
<dbReference type="Gene3D" id="3.50.7.10">
    <property type="entry name" value="GroEL"/>
    <property type="match status" value="1"/>
</dbReference>
<dbReference type="GO" id="GO:0005737">
    <property type="term" value="C:cytoplasm"/>
    <property type="evidence" value="ECO:0007669"/>
    <property type="project" value="UniProtKB-SubCell"/>
</dbReference>
<evidence type="ECO:0000256" key="8">
    <source>
        <dbReference type="ARBA" id="ARBA00025702"/>
    </source>
</evidence>
<dbReference type="FunFam" id="3.50.7.10:FF:000001">
    <property type="entry name" value="60 kDa chaperonin"/>
    <property type="match status" value="1"/>
</dbReference>
<comment type="function">
    <text evidence="9 11">Together with its co-chaperonin GroES, plays an essential role in assisting protein folding. The GroEL-GroES system forms a nano-cage that allows encapsulation of the non-native substrate proteins and provides a physical environment optimized to promote and accelerate protein folding.</text>
</comment>
<evidence type="ECO:0000256" key="3">
    <source>
        <dbReference type="ARBA" id="ARBA00006607"/>
    </source>
</evidence>
<organism evidence="12 13">
    <name type="scientific">Kribbella amoyensis</name>
    <dbReference type="NCBI Taxonomy" id="996641"/>
    <lineage>
        <taxon>Bacteria</taxon>
        <taxon>Bacillati</taxon>
        <taxon>Actinomycetota</taxon>
        <taxon>Actinomycetes</taxon>
        <taxon>Propionibacteriales</taxon>
        <taxon>Kribbellaceae</taxon>
        <taxon>Kribbella</taxon>
    </lineage>
</organism>
<comment type="subunit">
    <text evidence="9 11">Forms a cylinder of 14 subunits composed of two heptameric rings stacked back-to-back. Interacts with the co-chaperonin GroES.</text>
</comment>
<keyword evidence="13" id="KW-1185">Reference proteome</keyword>
<evidence type="ECO:0000256" key="2">
    <source>
        <dbReference type="ARBA" id="ARBA00004241"/>
    </source>
</evidence>
<dbReference type="InterPro" id="IPR027410">
    <property type="entry name" value="TCP-1-like_intermed_sf"/>
</dbReference>
<gene>
    <name evidence="9" type="primary">groEL</name>
    <name evidence="9" type="synonym">groL</name>
    <name evidence="12" type="ORF">FB561_0411</name>
</gene>
<dbReference type="EC" id="5.6.1.7" evidence="9"/>
<dbReference type="GO" id="GO:0042026">
    <property type="term" value="P:protein refolding"/>
    <property type="evidence" value="ECO:0007669"/>
    <property type="project" value="UniProtKB-UniRule"/>
</dbReference>